<dbReference type="InterPro" id="IPR011604">
    <property type="entry name" value="PDDEXK-like_dom_sf"/>
</dbReference>
<keyword evidence="3 15" id="KW-0547">Nucleotide-binding</keyword>
<feature type="region of interest" description="Disordered" evidence="16">
    <location>
        <begin position="1"/>
        <end position="33"/>
    </location>
</feature>
<dbReference type="AlphaFoldDB" id="A0A3N0GZN2"/>
<protein>
    <recommendedName>
        <fullName evidence="13">DNA 3'-5' helicase</fullName>
        <ecNumber evidence="13">5.6.2.4</ecNumber>
    </recommendedName>
</protein>
<dbReference type="OrthoDB" id="9806690at2"/>
<dbReference type="Proteomes" id="UP000279994">
    <property type="component" value="Unassembled WGS sequence"/>
</dbReference>
<feature type="compositionally biased region" description="Basic residues" evidence="16">
    <location>
        <begin position="13"/>
        <end position="25"/>
    </location>
</feature>
<evidence type="ECO:0000256" key="5">
    <source>
        <dbReference type="ARBA" id="ARBA00022801"/>
    </source>
</evidence>
<dbReference type="CDD" id="cd17932">
    <property type="entry name" value="DEXQc_UvrD"/>
    <property type="match status" value="1"/>
</dbReference>
<keyword evidence="11" id="KW-0413">Isomerase</keyword>
<evidence type="ECO:0000256" key="8">
    <source>
        <dbReference type="ARBA" id="ARBA00022840"/>
    </source>
</evidence>
<keyword evidence="5 15" id="KW-0378">Hydrolase</keyword>
<dbReference type="Gene3D" id="3.90.320.10">
    <property type="match status" value="1"/>
</dbReference>
<sequence length="1115" mass="121310">MSRGAGSDEQVDRRHHPSITRRARATHTCAGPSPFPGVGAGWLGVLVSSPSYRLVRPQAEVLAPPSLDADQRRVVDHPGGPLLVLAGPGTGKTTTLVEAIVERIEGRGADPESVLALTFSRKAAEQLRDRVTARLGRTTSSTLCSTFHSFAYGLVRRYSPADLYADPLRLLSAPEQDVVVRGLLTKEAESVSWPSSLSAALDTRGFARELAALMARTTERGLGSRRLRDVGIAEGRPELVAAADFMEQYDAVLGSLNALDYPSLIADAVAMLQDPEHPARADLRAQYSHVFVDEYQDTDPSQIALLQAIAGDGRDLTVVGDPHQSIYGFRGADVRGILQFPTMFPRSDDERADVAVLRTTRRFGPRLLEASRRIAGRIGLPGTIGEADQRAFLEPVAAGDHGAGRAQVLTFDTARAETEGLADLLRRAHLEDAIAWSDMAVLVRSGRTTIPGLRRSLLAAGVPVEVAADETPLVREPAVLPLLDALHAVAAPDTWLDAERAHDLLTSPLAGLDAADLRALGRALRRRDQERGGAARSSPDLLLSALRDPGELEGLDLAAARRAASLGRLLRRGRARLESGGTVEEVLWELWAGTSWPSRLRSLAERGGAAARYAHRDLDAVVALFETAARAEEQQGHTSVESFLETLRAQQIPADTLADRGVRGESVRLLTAHRSKGLEWRLVAVVHVQEETWPDLRHRASLLRADEVGHDGLQARATTRELLAEERRLFYVACTRARERLLVTAVQSPDDDGEQPSRFLAELGLDVDHRQGRPARPLSLDGLVAELRRTVADETRSERLRAAAARRLARLATEQVGGRPLVAAADPASWWGTRAVSHSAVPVRAPDEPLRLTASALTSLGECPARWFLEREAGGERASTQSQGFGNVVHALADRISRDELGGPGPVEEVVEELMVHVDRVWDEIPFRTPWSSSREREEARAALTRFLTWHTRPGARTVLSTEEEVRASVTLPDGSQVALHGYADRLEIDDQGRVVVIDLKTTKYPPLEGEIPANPQLGLYQLAVEQGAVDHLVGRPGVPGGAELWQLRKESKGALKVQRQEPLEPAGERVIEEQLVAAAAVIRSEVFPTRPGQQCERCDFRLMCPAQTSQTVLS</sequence>
<feature type="domain" description="UvrD-like helicase ATP-binding" evidence="17">
    <location>
        <begin position="65"/>
        <end position="364"/>
    </location>
</feature>
<dbReference type="PROSITE" id="PS51217">
    <property type="entry name" value="UVRD_HELICASE_CTER"/>
    <property type="match status" value="1"/>
</dbReference>
<dbReference type="Gene3D" id="1.10.486.10">
    <property type="entry name" value="PCRA, domain 4"/>
    <property type="match status" value="1"/>
</dbReference>
<dbReference type="GO" id="GO:0033202">
    <property type="term" value="C:DNA helicase complex"/>
    <property type="evidence" value="ECO:0007669"/>
    <property type="project" value="TreeGrafter"/>
</dbReference>
<evidence type="ECO:0000256" key="11">
    <source>
        <dbReference type="ARBA" id="ARBA00023235"/>
    </source>
</evidence>
<dbReference type="GO" id="GO:0003677">
    <property type="term" value="F:DNA binding"/>
    <property type="evidence" value="ECO:0007669"/>
    <property type="project" value="UniProtKB-KW"/>
</dbReference>
<dbReference type="InterPro" id="IPR013986">
    <property type="entry name" value="DExx_box_DNA_helicase_dom_sf"/>
</dbReference>
<keyword evidence="4" id="KW-0227">DNA damage</keyword>
<dbReference type="SUPFAM" id="SSF52540">
    <property type="entry name" value="P-loop containing nucleoside triphosphate hydrolases"/>
    <property type="match status" value="1"/>
</dbReference>
<comment type="similarity">
    <text evidence="1">Belongs to the helicase family. UvrD subfamily.</text>
</comment>
<evidence type="ECO:0000256" key="12">
    <source>
        <dbReference type="ARBA" id="ARBA00034617"/>
    </source>
</evidence>
<comment type="catalytic activity">
    <reaction evidence="14">
        <text>ATP + H2O = ADP + phosphate + H(+)</text>
        <dbReference type="Rhea" id="RHEA:13065"/>
        <dbReference type="ChEBI" id="CHEBI:15377"/>
        <dbReference type="ChEBI" id="CHEBI:15378"/>
        <dbReference type="ChEBI" id="CHEBI:30616"/>
        <dbReference type="ChEBI" id="CHEBI:43474"/>
        <dbReference type="ChEBI" id="CHEBI:456216"/>
        <dbReference type="EC" id="5.6.2.4"/>
    </reaction>
</comment>
<dbReference type="InterPro" id="IPR027417">
    <property type="entry name" value="P-loop_NTPase"/>
</dbReference>
<evidence type="ECO:0000256" key="4">
    <source>
        <dbReference type="ARBA" id="ARBA00022763"/>
    </source>
</evidence>
<dbReference type="InterPro" id="IPR038726">
    <property type="entry name" value="PDDEXK_AddAB-type"/>
</dbReference>
<dbReference type="Gene3D" id="3.40.50.300">
    <property type="entry name" value="P-loop containing nucleotide triphosphate hydrolases"/>
    <property type="match status" value="2"/>
</dbReference>
<keyword evidence="7" id="KW-0269">Exonuclease</keyword>
<dbReference type="Gene3D" id="1.10.10.160">
    <property type="match status" value="1"/>
</dbReference>
<dbReference type="InterPro" id="IPR014017">
    <property type="entry name" value="DNA_helicase_UvrD-like_C"/>
</dbReference>
<evidence type="ECO:0000256" key="14">
    <source>
        <dbReference type="ARBA" id="ARBA00048988"/>
    </source>
</evidence>
<keyword evidence="2" id="KW-0540">Nuclease</keyword>
<comment type="catalytic activity">
    <reaction evidence="12">
        <text>Couples ATP hydrolysis with the unwinding of duplex DNA by translocating in the 3'-5' direction.</text>
        <dbReference type="EC" id="5.6.2.4"/>
    </reaction>
</comment>
<reference evidence="19 20" key="1">
    <citation type="submission" date="2018-11" db="EMBL/GenBank/DDBJ databases">
        <authorList>
            <person name="Li F."/>
        </authorList>
    </citation>
    <scope>NUCLEOTIDE SEQUENCE [LARGE SCALE GENOMIC DNA]</scope>
    <source>
        <strain evidence="19 20">Gsoil 818</strain>
    </source>
</reference>
<dbReference type="GO" id="GO:0043138">
    <property type="term" value="F:3'-5' DNA helicase activity"/>
    <property type="evidence" value="ECO:0007669"/>
    <property type="project" value="UniProtKB-EC"/>
</dbReference>
<dbReference type="PROSITE" id="PS51198">
    <property type="entry name" value="UVRD_HELICASE_ATP_BIND"/>
    <property type="match status" value="1"/>
</dbReference>
<evidence type="ECO:0000256" key="9">
    <source>
        <dbReference type="ARBA" id="ARBA00023125"/>
    </source>
</evidence>
<keyword evidence="8 15" id="KW-0067">ATP-binding</keyword>
<evidence type="ECO:0000259" key="17">
    <source>
        <dbReference type="PROSITE" id="PS51198"/>
    </source>
</evidence>
<dbReference type="Pfam" id="PF13361">
    <property type="entry name" value="UvrD_C"/>
    <property type="match status" value="1"/>
</dbReference>
<dbReference type="PANTHER" id="PTHR11070">
    <property type="entry name" value="UVRD / RECB / PCRA DNA HELICASE FAMILY MEMBER"/>
    <property type="match status" value="1"/>
</dbReference>
<dbReference type="InterPro" id="IPR014016">
    <property type="entry name" value="UvrD-like_ATP-bd"/>
</dbReference>
<keyword evidence="6 15" id="KW-0347">Helicase</keyword>
<comment type="caution">
    <text evidence="19">The sequence shown here is derived from an EMBL/GenBank/DDBJ whole genome shotgun (WGS) entry which is preliminary data.</text>
</comment>
<dbReference type="GO" id="GO:0000725">
    <property type="term" value="P:recombinational repair"/>
    <property type="evidence" value="ECO:0007669"/>
    <property type="project" value="TreeGrafter"/>
</dbReference>
<gene>
    <name evidence="19" type="ORF">EFL26_01940</name>
</gene>
<dbReference type="GO" id="GO:0005829">
    <property type="term" value="C:cytosol"/>
    <property type="evidence" value="ECO:0007669"/>
    <property type="project" value="TreeGrafter"/>
</dbReference>
<evidence type="ECO:0000256" key="13">
    <source>
        <dbReference type="ARBA" id="ARBA00034808"/>
    </source>
</evidence>
<evidence type="ECO:0000259" key="18">
    <source>
        <dbReference type="PROSITE" id="PS51217"/>
    </source>
</evidence>
<dbReference type="PANTHER" id="PTHR11070:SF59">
    <property type="entry name" value="DNA 3'-5' HELICASE"/>
    <property type="match status" value="1"/>
</dbReference>
<evidence type="ECO:0000313" key="20">
    <source>
        <dbReference type="Proteomes" id="UP000279994"/>
    </source>
</evidence>
<dbReference type="Pfam" id="PF12705">
    <property type="entry name" value="PDDEXK_1"/>
    <property type="match status" value="1"/>
</dbReference>
<accession>A0A3N0GZN2</accession>
<dbReference type="GO" id="GO:0004527">
    <property type="term" value="F:exonuclease activity"/>
    <property type="evidence" value="ECO:0007669"/>
    <property type="project" value="UniProtKB-KW"/>
</dbReference>
<dbReference type="EMBL" id="RJSF01000003">
    <property type="protein sequence ID" value="RNM17562.1"/>
    <property type="molecule type" value="Genomic_DNA"/>
</dbReference>
<proteinExistence type="inferred from homology"/>
<evidence type="ECO:0000256" key="10">
    <source>
        <dbReference type="ARBA" id="ARBA00023204"/>
    </source>
</evidence>
<dbReference type="Pfam" id="PF00580">
    <property type="entry name" value="UvrD-helicase"/>
    <property type="match status" value="1"/>
</dbReference>
<evidence type="ECO:0000256" key="7">
    <source>
        <dbReference type="ARBA" id="ARBA00022839"/>
    </source>
</evidence>
<keyword evidence="20" id="KW-1185">Reference proteome</keyword>
<keyword evidence="10" id="KW-0234">DNA repair</keyword>
<evidence type="ECO:0000256" key="16">
    <source>
        <dbReference type="SAM" id="MobiDB-lite"/>
    </source>
</evidence>
<feature type="binding site" evidence="15">
    <location>
        <begin position="86"/>
        <end position="93"/>
    </location>
    <ligand>
        <name>ATP</name>
        <dbReference type="ChEBI" id="CHEBI:30616"/>
    </ligand>
</feature>
<evidence type="ECO:0000256" key="15">
    <source>
        <dbReference type="PROSITE-ProRule" id="PRU00560"/>
    </source>
</evidence>
<evidence type="ECO:0000256" key="3">
    <source>
        <dbReference type="ARBA" id="ARBA00022741"/>
    </source>
</evidence>
<evidence type="ECO:0000256" key="1">
    <source>
        <dbReference type="ARBA" id="ARBA00009922"/>
    </source>
</evidence>
<keyword evidence="9" id="KW-0238">DNA-binding</keyword>
<evidence type="ECO:0000313" key="19">
    <source>
        <dbReference type="EMBL" id="RNM17562.1"/>
    </source>
</evidence>
<dbReference type="InterPro" id="IPR000212">
    <property type="entry name" value="DNA_helicase_UvrD/REP"/>
</dbReference>
<organism evidence="19 20">
    <name type="scientific">Nocardioides pocheonensis</name>
    <dbReference type="NCBI Taxonomy" id="661485"/>
    <lineage>
        <taxon>Bacteria</taxon>
        <taxon>Bacillati</taxon>
        <taxon>Actinomycetota</taxon>
        <taxon>Actinomycetes</taxon>
        <taxon>Propionibacteriales</taxon>
        <taxon>Nocardioidaceae</taxon>
        <taxon>Nocardioides</taxon>
    </lineage>
</organism>
<dbReference type="GO" id="GO:0005524">
    <property type="term" value="F:ATP binding"/>
    <property type="evidence" value="ECO:0007669"/>
    <property type="project" value="UniProtKB-UniRule"/>
</dbReference>
<evidence type="ECO:0000256" key="2">
    <source>
        <dbReference type="ARBA" id="ARBA00022722"/>
    </source>
</evidence>
<feature type="domain" description="UvrD-like helicase C-terminal" evidence="18">
    <location>
        <begin position="374"/>
        <end position="677"/>
    </location>
</feature>
<name>A0A3N0GZN2_9ACTN</name>
<evidence type="ECO:0000256" key="6">
    <source>
        <dbReference type="ARBA" id="ARBA00022806"/>
    </source>
</evidence>
<dbReference type="EC" id="5.6.2.4" evidence="13"/>